<gene>
    <name evidence="1" type="ORF">NZD89_12200</name>
</gene>
<accession>A0ABY6ZMB7</accession>
<sequence>MIIEGFEQNDLFPIESLDCIAQLVLNNERVCVFGLDVLVDKLIEQVSKTILRNKTASDANRSAALANIYSTCSEDFDGQIQIGSQVHIVRVSVDVSITPAQERDNWARVKPVVVAD</sequence>
<evidence type="ECO:0000313" key="2">
    <source>
        <dbReference type="Proteomes" id="UP001164761"/>
    </source>
</evidence>
<dbReference type="EMBL" id="CP104067">
    <property type="protein sequence ID" value="WAH44068.1"/>
    <property type="molecule type" value="Genomic_DNA"/>
</dbReference>
<proteinExistence type="predicted"/>
<organism evidence="1 2">
    <name type="scientific">Alicyclobacillus fastidiosus</name>
    <dbReference type="NCBI Taxonomy" id="392011"/>
    <lineage>
        <taxon>Bacteria</taxon>
        <taxon>Bacillati</taxon>
        <taxon>Bacillota</taxon>
        <taxon>Bacilli</taxon>
        <taxon>Bacillales</taxon>
        <taxon>Alicyclobacillaceae</taxon>
        <taxon>Alicyclobacillus</taxon>
    </lineage>
</organism>
<dbReference type="Proteomes" id="UP001164761">
    <property type="component" value="Chromosome"/>
</dbReference>
<name>A0ABY6ZMB7_9BACL</name>
<protein>
    <submittedName>
        <fullName evidence="1">Uncharacterized protein</fullName>
    </submittedName>
</protein>
<reference evidence="1" key="1">
    <citation type="submission" date="2022-08" db="EMBL/GenBank/DDBJ databases">
        <title>Alicyclobacillus fastidiosus DSM 17978, complete genome.</title>
        <authorList>
            <person name="Wang Q."/>
            <person name="Cai R."/>
            <person name="Wang Z."/>
        </authorList>
    </citation>
    <scope>NUCLEOTIDE SEQUENCE</scope>
    <source>
        <strain evidence="1">DSM 17978</strain>
    </source>
</reference>
<dbReference type="RefSeq" id="WP_268007968.1">
    <property type="nucleotide sequence ID" value="NZ_BSUT01000001.1"/>
</dbReference>
<evidence type="ECO:0000313" key="1">
    <source>
        <dbReference type="EMBL" id="WAH44068.1"/>
    </source>
</evidence>
<keyword evidence="2" id="KW-1185">Reference proteome</keyword>